<evidence type="ECO:0000259" key="5">
    <source>
        <dbReference type="Pfam" id="PF07730"/>
    </source>
</evidence>
<evidence type="ECO:0000313" key="6">
    <source>
        <dbReference type="EMBL" id="OUC78302.1"/>
    </source>
</evidence>
<keyword evidence="3" id="KW-0902">Two-component regulatory system</keyword>
<dbReference type="NCBIfam" id="NF047786">
    <property type="entry name" value="his_kin_MadS"/>
    <property type="match status" value="1"/>
</dbReference>
<dbReference type="STRING" id="417102.CA982_13855"/>
<sequence>MTGPSPERSALPEQADLDSLVGLRSVKGSHYAALRGVEARLSRVVGALERISRALVRTAEGPEALVIAVVEAARDHLGADWVVFALADGRLEQSAPRHLISAGSGRLYAFEGSERAAAPDDLPDEVLNRLNDILRGHETVLHGAILQEDHVHVPVELDGNVVGGLSAWTPVGRLVDPTDLVVLRILASQAIVALLNAELFSETDSHAMELAKRNTELERTQRELSAAMRATVLNEERARIARELHDSVTQSVLSAGVQIELCRDLVEGPALDRLEMAGRLTKEAVGQLRSFIYALNNATNAPSPSVRDVLTELCSLHMPPDLRTAVHVRGRARELADEVQHALLRIAGEALFNAAVHARAHQVTVTLTYSADTVGLSVDDDGIGDPEHLRRVMRTASLGDLTAGRHRGLANMSYRAAELGGELRIRRSRIGGIRVAVTLPIGTTSAAVADDPLGTKEFG</sequence>
<dbReference type="EMBL" id="NGFO01000014">
    <property type="protein sequence ID" value="OUC78302.1"/>
    <property type="molecule type" value="Genomic_DNA"/>
</dbReference>
<keyword evidence="7" id="KW-1185">Reference proteome</keyword>
<dbReference type="CDD" id="cd16917">
    <property type="entry name" value="HATPase_UhpB-NarQ-NarX-like"/>
    <property type="match status" value="1"/>
</dbReference>
<accession>A0A243Q9E4</accession>
<dbReference type="RefSeq" id="WP_086535894.1">
    <property type="nucleotide sequence ID" value="NZ_JBLKRZ010000008.1"/>
</dbReference>
<evidence type="ECO:0000256" key="3">
    <source>
        <dbReference type="ARBA" id="ARBA00023012"/>
    </source>
</evidence>
<dbReference type="PANTHER" id="PTHR24421">
    <property type="entry name" value="NITRATE/NITRITE SENSOR PROTEIN NARX-RELATED"/>
    <property type="match status" value="1"/>
</dbReference>
<dbReference type="Gene3D" id="1.20.5.1930">
    <property type="match status" value="1"/>
</dbReference>
<reference evidence="6 7" key="1">
    <citation type="submission" date="2017-05" db="EMBL/GenBank/DDBJ databases">
        <title>Biotechnological potential of actinobacteria isolated from South African environments.</title>
        <authorList>
            <person name="Le Roes-Hill M."/>
            <person name="Prins A."/>
            <person name="Durrell K.A."/>
        </authorList>
    </citation>
    <scope>NUCLEOTIDE SEQUENCE [LARGE SCALE GENOMIC DNA]</scope>
    <source>
        <strain evidence="6">BS2</strain>
    </source>
</reference>
<dbReference type="InterPro" id="IPR050482">
    <property type="entry name" value="Sensor_HK_TwoCompSys"/>
</dbReference>
<dbReference type="SUPFAM" id="SSF55781">
    <property type="entry name" value="GAF domain-like"/>
    <property type="match status" value="1"/>
</dbReference>
<proteinExistence type="predicted"/>
<dbReference type="SUPFAM" id="SSF55874">
    <property type="entry name" value="ATPase domain of HSP90 chaperone/DNA topoisomerase II/histidine kinase"/>
    <property type="match status" value="1"/>
</dbReference>
<dbReference type="InterPro" id="IPR011712">
    <property type="entry name" value="Sig_transdc_His_kin_sub3_dim/P"/>
</dbReference>
<dbReference type="Gene3D" id="3.30.565.10">
    <property type="entry name" value="Histidine kinase-like ATPase, C-terminal domain"/>
    <property type="match status" value="1"/>
</dbReference>
<gene>
    <name evidence="6" type="ORF">CA982_13855</name>
</gene>
<organism evidence="6 7">
    <name type="scientific">Gordonia lacunae</name>
    <dbReference type="NCBI Taxonomy" id="417102"/>
    <lineage>
        <taxon>Bacteria</taxon>
        <taxon>Bacillati</taxon>
        <taxon>Actinomycetota</taxon>
        <taxon>Actinomycetes</taxon>
        <taxon>Mycobacteriales</taxon>
        <taxon>Gordoniaceae</taxon>
        <taxon>Gordonia</taxon>
    </lineage>
</organism>
<protein>
    <submittedName>
        <fullName evidence="6">Sensor histidine kinase</fullName>
    </submittedName>
</protein>
<evidence type="ECO:0000313" key="7">
    <source>
        <dbReference type="Proteomes" id="UP000194632"/>
    </source>
</evidence>
<comment type="caution">
    <text evidence="6">The sequence shown here is derived from an EMBL/GenBank/DDBJ whole genome shotgun (WGS) entry which is preliminary data.</text>
</comment>
<feature type="domain" description="Signal transduction histidine kinase subgroup 3 dimerisation and phosphoacceptor" evidence="5">
    <location>
        <begin position="236"/>
        <end position="297"/>
    </location>
</feature>
<dbReference type="Proteomes" id="UP000194632">
    <property type="component" value="Unassembled WGS sequence"/>
</dbReference>
<dbReference type="GO" id="GO:0046983">
    <property type="term" value="F:protein dimerization activity"/>
    <property type="evidence" value="ECO:0007669"/>
    <property type="project" value="InterPro"/>
</dbReference>
<dbReference type="InterPro" id="IPR003594">
    <property type="entry name" value="HATPase_dom"/>
</dbReference>
<dbReference type="Pfam" id="PF07730">
    <property type="entry name" value="HisKA_3"/>
    <property type="match status" value="1"/>
</dbReference>
<dbReference type="Pfam" id="PF02518">
    <property type="entry name" value="HATPase_c"/>
    <property type="match status" value="1"/>
</dbReference>
<dbReference type="InterPro" id="IPR036890">
    <property type="entry name" value="HATPase_C_sf"/>
</dbReference>
<keyword evidence="1" id="KW-0808">Transferase</keyword>
<evidence type="ECO:0000256" key="2">
    <source>
        <dbReference type="ARBA" id="ARBA00022777"/>
    </source>
</evidence>
<name>A0A243Q9E4_9ACTN</name>
<dbReference type="Gene3D" id="3.30.450.40">
    <property type="match status" value="1"/>
</dbReference>
<evidence type="ECO:0000259" key="4">
    <source>
        <dbReference type="Pfam" id="PF02518"/>
    </source>
</evidence>
<dbReference type="GO" id="GO:0016020">
    <property type="term" value="C:membrane"/>
    <property type="evidence" value="ECO:0007669"/>
    <property type="project" value="InterPro"/>
</dbReference>
<feature type="domain" description="Histidine kinase/HSP90-like ATPase" evidence="4">
    <location>
        <begin position="340"/>
        <end position="441"/>
    </location>
</feature>
<dbReference type="AlphaFoldDB" id="A0A243Q9E4"/>
<dbReference type="GO" id="GO:0000155">
    <property type="term" value="F:phosphorelay sensor kinase activity"/>
    <property type="evidence" value="ECO:0007669"/>
    <property type="project" value="InterPro"/>
</dbReference>
<keyword evidence="2 6" id="KW-0418">Kinase</keyword>
<evidence type="ECO:0000256" key="1">
    <source>
        <dbReference type="ARBA" id="ARBA00022679"/>
    </source>
</evidence>
<dbReference type="InterPro" id="IPR029016">
    <property type="entry name" value="GAF-like_dom_sf"/>
</dbReference>
<dbReference type="OrthoDB" id="227596at2"/>